<feature type="compositionally biased region" description="Low complexity" evidence="1">
    <location>
        <begin position="35"/>
        <end position="48"/>
    </location>
</feature>
<gene>
    <name evidence="2 3" type="ordered locus">CAGL0E06094g</name>
</gene>
<dbReference type="VEuPathDB" id="FungiDB:CAGL0E06094g"/>
<evidence type="ECO:0000313" key="2">
    <source>
        <dbReference type="CGD" id="CAL0128918"/>
    </source>
</evidence>
<dbReference type="Proteomes" id="UP000002428">
    <property type="component" value="Chromosome E"/>
</dbReference>
<evidence type="ECO:0000256" key="1">
    <source>
        <dbReference type="SAM" id="MobiDB-lite"/>
    </source>
</evidence>
<dbReference type="STRING" id="284593.Q6FUZ0"/>
<dbReference type="CGD" id="CAL0128918">
    <property type="gene designation" value="CAGL0E06094g"/>
</dbReference>
<keyword evidence="4" id="KW-1185">Reference proteome</keyword>
<evidence type="ECO:0000313" key="3">
    <source>
        <dbReference type="EMBL" id="CAG58873.1"/>
    </source>
</evidence>
<protein>
    <submittedName>
        <fullName evidence="3">Uncharacterized protein</fullName>
    </submittedName>
</protein>
<organism evidence="3 4">
    <name type="scientific">Candida glabrata (strain ATCC 2001 / BCRC 20586 / JCM 3761 / NBRC 0622 / NRRL Y-65 / CBS 138)</name>
    <name type="common">Yeast</name>
    <name type="synonym">Nakaseomyces glabratus</name>
    <dbReference type="NCBI Taxonomy" id="284593"/>
    <lineage>
        <taxon>Eukaryota</taxon>
        <taxon>Fungi</taxon>
        <taxon>Dikarya</taxon>
        <taxon>Ascomycota</taxon>
        <taxon>Saccharomycotina</taxon>
        <taxon>Saccharomycetes</taxon>
        <taxon>Saccharomycetales</taxon>
        <taxon>Saccharomycetaceae</taxon>
        <taxon>Nakaseomyces</taxon>
    </lineage>
</organism>
<evidence type="ECO:0000313" key="4">
    <source>
        <dbReference type="Proteomes" id="UP000002428"/>
    </source>
</evidence>
<accession>Q6FUZ0</accession>
<proteinExistence type="predicted"/>
<reference evidence="3 4" key="1">
    <citation type="journal article" date="2004" name="Nature">
        <title>Genome evolution in yeasts.</title>
        <authorList>
            <consortium name="Genolevures"/>
            <person name="Dujon B."/>
            <person name="Sherman D."/>
            <person name="Fischer G."/>
            <person name="Durrens P."/>
            <person name="Casaregola S."/>
            <person name="Lafontaine I."/>
            <person name="de Montigny J."/>
            <person name="Marck C."/>
            <person name="Neuveglise C."/>
            <person name="Talla E."/>
            <person name="Goffard N."/>
            <person name="Frangeul L."/>
            <person name="Aigle M."/>
            <person name="Anthouard V."/>
            <person name="Babour A."/>
            <person name="Barbe V."/>
            <person name="Barnay S."/>
            <person name="Blanchin S."/>
            <person name="Beckerich J.M."/>
            <person name="Beyne E."/>
            <person name="Bleykasten C."/>
            <person name="Boisrame A."/>
            <person name="Boyer J."/>
            <person name="Cattolico L."/>
            <person name="Confanioleri F."/>
            <person name="de Daruvar A."/>
            <person name="Despons L."/>
            <person name="Fabre E."/>
            <person name="Fairhead C."/>
            <person name="Ferry-Dumazet H."/>
            <person name="Groppi A."/>
            <person name="Hantraye F."/>
            <person name="Hennequin C."/>
            <person name="Jauniaux N."/>
            <person name="Joyet P."/>
            <person name="Kachouri R."/>
            <person name="Kerrest A."/>
            <person name="Koszul R."/>
            <person name="Lemaire M."/>
            <person name="Lesur I."/>
            <person name="Ma L."/>
            <person name="Muller H."/>
            <person name="Nicaud J.M."/>
            <person name="Nikolski M."/>
            <person name="Oztas S."/>
            <person name="Ozier-Kalogeropoulos O."/>
            <person name="Pellenz S."/>
            <person name="Potier S."/>
            <person name="Richard G.F."/>
            <person name="Straub M.L."/>
            <person name="Suleau A."/>
            <person name="Swennene D."/>
            <person name="Tekaia F."/>
            <person name="Wesolowski-Louvel M."/>
            <person name="Westhof E."/>
            <person name="Wirth B."/>
            <person name="Zeniou-Meyer M."/>
            <person name="Zivanovic I."/>
            <person name="Bolotin-Fukuhara M."/>
            <person name="Thierry A."/>
            <person name="Bouchier C."/>
            <person name="Caudron B."/>
            <person name="Scarpelli C."/>
            <person name="Gaillardin C."/>
            <person name="Weissenbach J."/>
            <person name="Wincker P."/>
            <person name="Souciet J.L."/>
        </authorList>
    </citation>
    <scope>NUCLEOTIDE SEQUENCE [LARGE SCALE GENOMIC DNA]</scope>
    <source>
        <strain evidence="4">ATCC 2001 / BCRC 20586 / JCM 3761 / NBRC 0622 / NRRL Y-65 / CBS 138</strain>
    </source>
</reference>
<dbReference type="AlphaFoldDB" id="Q6FUZ0"/>
<dbReference type="EMBL" id="CR380951">
    <property type="protein sequence ID" value="CAG58873.1"/>
    <property type="molecule type" value="Genomic_DNA"/>
</dbReference>
<dbReference type="RefSeq" id="XP_445954.1">
    <property type="nucleotide sequence ID" value="XM_445954.1"/>
</dbReference>
<name>Q6FUZ0_CANGA</name>
<sequence>MRANSRTAELVCAQSFPQNSKRARMIAPPKSKTLRTTTPRSSNTHTTPLPTDSLQRT</sequence>
<dbReference type="KEGG" id="cgr:2887395"/>
<feature type="region of interest" description="Disordered" evidence="1">
    <location>
        <begin position="1"/>
        <end position="57"/>
    </location>
</feature>
<dbReference type="HOGENOM" id="CLU_2996349_0_0_1"/>
<dbReference type="InParanoid" id="Q6FUZ0"/>